<reference evidence="3 4" key="1">
    <citation type="submission" date="2023-09" db="EMBL/GenBank/DDBJ databases">
        <authorList>
            <person name="Rey-Velasco X."/>
        </authorList>
    </citation>
    <scope>NUCLEOTIDE SEQUENCE [LARGE SCALE GENOMIC DNA]</scope>
    <source>
        <strain evidence="3 4">F158</strain>
    </source>
</reference>
<protein>
    <submittedName>
        <fullName evidence="3">Porin</fullName>
    </submittedName>
</protein>
<organism evidence="3 4">
    <name type="scientific">Tropicimonas omnivorans</name>
    <dbReference type="NCBI Taxonomy" id="3075590"/>
    <lineage>
        <taxon>Bacteria</taxon>
        <taxon>Pseudomonadati</taxon>
        <taxon>Pseudomonadota</taxon>
        <taxon>Alphaproteobacteria</taxon>
        <taxon>Rhodobacterales</taxon>
        <taxon>Roseobacteraceae</taxon>
        <taxon>Tropicimonas</taxon>
    </lineage>
</organism>
<keyword evidence="1" id="KW-0732">Signal</keyword>
<feature type="chain" id="PRO_5046785891" evidence="1">
    <location>
        <begin position="20"/>
        <end position="407"/>
    </location>
</feature>
<dbReference type="SUPFAM" id="SSF56935">
    <property type="entry name" value="Porins"/>
    <property type="match status" value="1"/>
</dbReference>
<name>A0ABU3DBY1_9RHOB</name>
<accession>A0ABU3DBY1</accession>
<sequence length="407" mass="42185">MKNILLTSTAIVAFAGAAAAEVTITGSAEMGVVGGEDVATQFFQDVDVKFTLTGQTDGGLSFGAAVDLDEAGNLGNEFSNQGVAIFVSGGFGTLTMGDTDGALDFALTDAGNIGNPGSINDDETTHAGYLGSYLDGAGFADGQIVRYDYSFGDFAVAVSMEQNAFGDDGLVLDDQVIGTFDIDGDSFEDTFGTDDFDDVNYAIGGTYATEFAGAAVTVGLGYQHAASADVFSFTDLDDDTVIYASDADAIGVGAAFTLDSGFTAGFTYTDFNFGDDFIIVGDIGGGFPGTDDDDAVGGIQFESTDFELDGRHFGIGVGYTFDAFTVHANYGQYDYEFDRGVFDDAEGDITISGYGLALGYDLGGGASLLLGYGKSMASIDSDIEDSFGIDEDDFDTDTYSLGLSMAF</sequence>
<gene>
    <name evidence="3" type="ORF">RM543_00850</name>
</gene>
<feature type="signal peptide" evidence="1">
    <location>
        <begin position="1"/>
        <end position="19"/>
    </location>
</feature>
<dbReference type="Gene3D" id="2.40.160.10">
    <property type="entry name" value="Porin"/>
    <property type="match status" value="1"/>
</dbReference>
<comment type="caution">
    <text evidence="3">The sequence shown here is derived from an EMBL/GenBank/DDBJ whole genome shotgun (WGS) entry which is preliminary data.</text>
</comment>
<keyword evidence="4" id="KW-1185">Reference proteome</keyword>
<dbReference type="EMBL" id="JAVRHL010000001">
    <property type="protein sequence ID" value="MDT0681215.1"/>
    <property type="molecule type" value="Genomic_DNA"/>
</dbReference>
<evidence type="ECO:0000313" key="3">
    <source>
        <dbReference type="EMBL" id="MDT0681215.1"/>
    </source>
</evidence>
<proteinExistence type="predicted"/>
<evidence type="ECO:0000313" key="4">
    <source>
        <dbReference type="Proteomes" id="UP001265259"/>
    </source>
</evidence>
<evidence type="ECO:0000259" key="2">
    <source>
        <dbReference type="Pfam" id="PF13609"/>
    </source>
</evidence>
<feature type="domain" description="Porin" evidence="2">
    <location>
        <begin position="8"/>
        <end position="375"/>
    </location>
</feature>
<dbReference type="InterPro" id="IPR033900">
    <property type="entry name" value="Gram_neg_porin_domain"/>
</dbReference>
<dbReference type="InterPro" id="IPR023614">
    <property type="entry name" value="Porin_dom_sf"/>
</dbReference>
<dbReference type="RefSeq" id="WP_311688724.1">
    <property type="nucleotide sequence ID" value="NZ_JAVRHL010000001.1"/>
</dbReference>
<dbReference type="Proteomes" id="UP001265259">
    <property type="component" value="Unassembled WGS sequence"/>
</dbReference>
<evidence type="ECO:0000256" key="1">
    <source>
        <dbReference type="SAM" id="SignalP"/>
    </source>
</evidence>
<dbReference type="Pfam" id="PF13609">
    <property type="entry name" value="Porin_4"/>
    <property type="match status" value="1"/>
</dbReference>